<dbReference type="AlphaFoldDB" id="A0A835QD04"/>
<proteinExistence type="inferred from homology"/>
<keyword evidence="7" id="KW-1185">Reference proteome</keyword>
<dbReference type="InterPro" id="IPR055378">
    <property type="entry name" value="GH3_C"/>
</dbReference>
<dbReference type="InterPro" id="IPR055377">
    <property type="entry name" value="GH3_M"/>
</dbReference>
<dbReference type="GO" id="GO:0005737">
    <property type="term" value="C:cytoplasm"/>
    <property type="evidence" value="ECO:0007669"/>
    <property type="project" value="TreeGrafter"/>
</dbReference>
<dbReference type="Proteomes" id="UP000639772">
    <property type="component" value="Chromosome 9"/>
</dbReference>
<dbReference type="Pfam" id="PF23572">
    <property type="entry name" value="GH3_C"/>
    <property type="match status" value="1"/>
</dbReference>
<accession>A0A835QD04</accession>
<comment type="similarity">
    <text evidence="1">Belongs to the IAA-amido conjugating enzyme family.</text>
</comment>
<feature type="domain" description="GH3 middle" evidence="3">
    <location>
        <begin position="1"/>
        <end position="54"/>
    </location>
</feature>
<comment type="caution">
    <text evidence="6">The sequence shown here is derived from an EMBL/GenBank/DDBJ whole genome shotgun (WGS) entry which is preliminary data.</text>
</comment>
<evidence type="ECO:0000313" key="8">
    <source>
        <dbReference type="Proteomes" id="UP000639772"/>
    </source>
</evidence>
<name>A0A835QD04_VANPL</name>
<feature type="domain" description="GH3 C-terminal" evidence="4">
    <location>
        <begin position="70"/>
        <end position="149"/>
    </location>
</feature>
<evidence type="ECO:0000256" key="1">
    <source>
        <dbReference type="ARBA" id="ARBA00008068"/>
    </source>
</evidence>
<organism evidence="6 8">
    <name type="scientific">Vanilla planifolia</name>
    <name type="common">Vanilla</name>
    <dbReference type="NCBI Taxonomy" id="51239"/>
    <lineage>
        <taxon>Eukaryota</taxon>
        <taxon>Viridiplantae</taxon>
        <taxon>Streptophyta</taxon>
        <taxon>Embryophyta</taxon>
        <taxon>Tracheophyta</taxon>
        <taxon>Spermatophyta</taxon>
        <taxon>Magnoliopsida</taxon>
        <taxon>Liliopsida</taxon>
        <taxon>Asparagales</taxon>
        <taxon>Orchidaceae</taxon>
        <taxon>Vanilloideae</taxon>
        <taxon>Vanilleae</taxon>
        <taxon>Vanilla</taxon>
    </lineage>
</organism>
<dbReference type="Proteomes" id="UP000636800">
    <property type="component" value="Unassembled WGS sequence"/>
</dbReference>
<dbReference type="GO" id="GO:0016881">
    <property type="term" value="F:acid-amino acid ligase activity"/>
    <property type="evidence" value="ECO:0007669"/>
    <property type="project" value="TreeGrafter"/>
</dbReference>
<dbReference type="EMBL" id="JADCNM010000009">
    <property type="protein sequence ID" value="KAG0468541.1"/>
    <property type="molecule type" value="Genomic_DNA"/>
</dbReference>
<evidence type="ECO:0000259" key="3">
    <source>
        <dbReference type="Pfam" id="PF23571"/>
    </source>
</evidence>
<dbReference type="EMBL" id="JADCNL010000009">
    <property type="protein sequence ID" value="KAG0466864.1"/>
    <property type="molecule type" value="Genomic_DNA"/>
</dbReference>
<evidence type="ECO:0000256" key="2">
    <source>
        <dbReference type="ARBA" id="ARBA00022598"/>
    </source>
</evidence>
<dbReference type="OrthoDB" id="10004661at2759"/>
<evidence type="ECO:0000259" key="4">
    <source>
        <dbReference type="Pfam" id="PF23572"/>
    </source>
</evidence>
<protein>
    <submittedName>
        <fullName evidence="6">Uncharacterized protein</fullName>
    </submittedName>
</protein>
<evidence type="ECO:0000313" key="5">
    <source>
        <dbReference type="EMBL" id="KAG0466864.1"/>
    </source>
</evidence>
<dbReference type="InterPro" id="IPR004993">
    <property type="entry name" value="GH3"/>
</dbReference>
<dbReference type="Pfam" id="PF23571">
    <property type="entry name" value="GH3_M"/>
    <property type="match status" value="1"/>
</dbReference>
<sequence>MAYFEFLPVDADDNCLVNLVDVKAGTRLCRYRVGDVLRGTGFKNRTPQFSFVRRKDVVLSIESDKTNELELQTALERGFGGLRPYGVTMAEHTSFADVTTIPGHYVLYWELRGGAEEVPASVFDDCCLVVEESLNGVYRQCRTAEGRLTARDQAGGGGNLRPAYGFCYKPRGIHGPVQGAQVPAAWADGGAHGRERKSEVLQSKVPHLDFVNDPLVTVLGDPMQVTVV</sequence>
<evidence type="ECO:0000313" key="7">
    <source>
        <dbReference type="Proteomes" id="UP000636800"/>
    </source>
</evidence>
<reference evidence="7 8" key="1">
    <citation type="journal article" date="2020" name="Nat. Food">
        <title>A phased Vanilla planifolia genome enables genetic improvement of flavour and production.</title>
        <authorList>
            <person name="Hasing T."/>
            <person name="Tang H."/>
            <person name="Brym M."/>
            <person name="Khazi F."/>
            <person name="Huang T."/>
            <person name="Chambers A.H."/>
        </authorList>
    </citation>
    <scope>NUCLEOTIDE SEQUENCE [LARGE SCALE GENOMIC DNA]</scope>
    <source>
        <tissue evidence="6">Leaf</tissue>
    </source>
</reference>
<keyword evidence="2" id="KW-0436">Ligase</keyword>
<dbReference type="PANTHER" id="PTHR31901">
    <property type="entry name" value="GH3 DOMAIN-CONTAINING PROTEIN"/>
    <property type="match status" value="1"/>
</dbReference>
<evidence type="ECO:0000313" key="6">
    <source>
        <dbReference type="EMBL" id="KAG0468541.1"/>
    </source>
</evidence>
<dbReference type="PANTHER" id="PTHR31901:SF9">
    <property type="entry name" value="GH3 DOMAIN-CONTAINING PROTEIN"/>
    <property type="match status" value="1"/>
</dbReference>
<gene>
    <name evidence="6" type="ORF">HPP92_017869</name>
    <name evidence="5" type="ORF">HPP92_018444</name>
</gene>